<evidence type="ECO:0000256" key="1">
    <source>
        <dbReference type="SAM" id="Phobius"/>
    </source>
</evidence>
<reference evidence="2" key="1">
    <citation type="submission" date="2023-06" db="EMBL/GenBank/DDBJ databases">
        <title>Robiginitalea aurantiacus sp. nov. and Algoriphagus sediminis sp. nov., isolated from coastal sediment.</title>
        <authorList>
            <person name="Zhou Z.Y."/>
            <person name="An J."/>
            <person name="Jia Y.W."/>
            <person name="Du Z.J."/>
        </authorList>
    </citation>
    <scope>NUCLEOTIDE SEQUENCE</scope>
    <source>
        <strain evidence="2">M39</strain>
    </source>
</reference>
<dbReference type="RefSeq" id="WP_289725126.1">
    <property type="nucleotide sequence ID" value="NZ_JAUDUY010000004.1"/>
</dbReference>
<evidence type="ECO:0000313" key="3">
    <source>
        <dbReference type="Proteomes" id="UP001174839"/>
    </source>
</evidence>
<organism evidence="2 3">
    <name type="scientific">Robiginitalea aurantiaca</name>
    <dbReference type="NCBI Taxonomy" id="3056915"/>
    <lineage>
        <taxon>Bacteria</taxon>
        <taxon>Pseudomonadati</taxon>
        <taxon>Bacteroidota</taxon>
        <taxon>Flavobacteriia</taxon>
        <taxon>Flavobacteriales</taxon>
        <taxon>Flavobacteriaceae</taxon>
        <taxon>Robiginitalea</taxon>
    </lineage>
</organism>
<sequence length="91" mass="10493">MKQLKPLILFQKRIVPPALLISIALGILLFREPWGIGLVFLVVAPVLHYYTYEIRSENEYVFYYNLGFSRLALWMATFGIGLVLTVLSFLL</sequence>
<protein>
    <recommendedName>
        <fullName evidence="4">1,4-dihydroxy-2-naphthoate octaprenyltransferase</fullName>
    </recommendedName>
</protein>
<gene>
    <name evidence="2" type="ORF">QU605_09785</name>
</gene>
<keyword evidence="1" id="KW-1133">Transmembrane helix</keyword>
<proteinExistence type="predicted"/>
<keyword evidence="3" id="KW-1185">Reference proteome</keyword>
<comment type="caution">
    <text evidence="2">The sequence shown here is derived from an EMBL/GenBank/DDBJ whole genome shotgun (WGS) entry which is preliminary data.</text>
</comment>
<dbReference type="EMBL" id="JAUDUY010000004">
    <property type="protein sequence ID" value="MDM9631762.1"/>
    <property type="molecule type" value="Genomic_DNA"/>
</dbReference>
<feature type="transmembrane region" description="Helical" evidence="1">
    <location>
        <begin position="34"/>
        <end position="50"/>
    </location>
</feature>
<evidence type="ECO:0008006" key="4">
    <source>
        <dbReference type="Google" id="ProtNLM"/>
    </source>
</evidence>
<name>A0ABT7WFR8_9FLAO</name>
<accession>A0ABT7WFR8</accession>
<dbReference type="Proteomes" id="UP001174839">
    <property type="component" value="Unassembled WGS sequence"/>
</dbReference>
<feature type="transmembrane region" description="Helical" evidence="1">
    <location>
        <begin position="71"/>
        <end position="90"/>
    </location>
</feature>
<feature type="transmembrane region" description="Helical" evidence="1">
    <location>
        <begin position="7"/>
        <end position="28"/>
    </location>
</feature>
<keyword evidence="1" id="KW-0472">Membrane</keyword>
<keyword evidence="1" id="KW-0812">Transmembrane</keyword>
<evidence type="ECO:0000313" key="2">
    <source>
        <dbReference type="EMBL" id="MDM9631762.1"/>
    </source>
</evidence>